<evidence type="ECO:0000313" key="4">
    <source>
        <dbReference type="Proteomes" id="UP000184148"/>
    </source>
</evidence>
<reference evidence="4" key="1">
    <citation type="submission" date="2016-11" db="EMBL/GenBank/DDBJ databases">
        <authorList>
            <person name="Varghese N."/>
            <person name="Submissions S."/>
        </authorList>
    </citation>
    <scope>NUCLEOTIDE SEQUENCE [LARGE SCALE GENOMIC DNA]</scope>
    <source>
        <strain evidence="4">DSM 12395</strain>
    </source>
</reference>
<dbReference type="InterPro" id="IPR003346">
    <property type="entry name" value="Transposase_20"/>
</dbReference>
<dbReference type="Proteomes" id="UP000184148">
    <property type="component" value="Unassembled WGS sequence"/>
</dbReference>
<feature type="domain" description="Transposase IS116/IS110/IS902 C-terminal" evidence="2">
    <location>
        <begin position="144"/>
        <end position="224"/>
    </location>
</feature>
<evidence type="ECO:0000313" key="3">
    <source>
        <dbReference type="EMBL" id="SHF39515.1"/>
    </source>
</evidence>
<dbReference type="GO" id="GO:0006313">
    <property type="term" value="P:DNA transposition"/>
    <property type="evidence" value="ECO:0007669"/>
    <property type="project" value="InterPro"/>
</dbReference>
<evidence type="ECO:0000256" key="1">
    <source>
        <dbReference type="SAM" id="Coils"/>
    </source>
</evidence>
<gene>
    <name evidence="3" type="ORF">SAMN02745133_02540</name>
</gene>
<proteinExistence type="predicted"/>
<dbReference type="AlphaFoldDB" id="A0A1M5BAR7"/>
<dbReference type="InterPro" id="IPR047650">
    <property type="entry name" value="Transpos_IS110"/>
</dbReference>
<dbReference type="Pfam" id="PF02371">
    <property type="entry name" value="Transposase_20"/>
    <property type="match status" value="1"/>
</dbReference>
<sequence>MLADIRNLVNFRERLNKELQQAKAEITTILDRYFPEFLDVFKSVEGKAAMAALENFPFPADLLERTVEEVASVLREATNKRVGGRHAELLQESARNSVGIKDGAEGARIDLQYQLRRVKQILDECKLVETRLAELLKEIPYAGYLLTIPGMSILQVATVVSEVGDLSNYRSARQLIKLAGLNLVENSSGSHKGRIRISKRGRSKLRCALFRVALILVARTQEFSLLHHYYTTRPNNPLKGKQSLVAICCKLLRIIFALGQKKMVYDKNMVISQDHPPFKYMESAVKSKKAAA</sequence>
<dbReference type="GO" id="GO:0004803">
    <property type="term" value="F:transposase activity"/>
    <property type="evidence" value="ECO:0007669"/>
    <property type="project" value="InterPro"/>
</dbReference>
<dbReference type="EMBL" id="FQUY01000021">
    <property type="protein sequence ID" value="SHF39515.1"/>
    <property type="molecule type" value="Genomic_DNA"/>
</dbReference>
<dbReference type="GO" id="GO:0003677">
    <property type="term" value="F:DNA binding"/>
    <property type="evidence" value="ECO:0007669"/>
    <property type="project" value="InterPro"/>
</dbReference>
<organism evidence="3 4">
    <name type="scientific">Desulforamulus putei DSM 12395</name>
    <dbReference type="NCBI Taxonomy" id="1121429"/>
    <lineage>
        <taxon>Bacteria</taxon>
        <taxon>Bacillati</taxon>
        <taxon>Bacillota</taxon>
        <taxon>Clostridia</taxon>
        <taxon>Eubacteriales</taxon>
        <taxon>Peptococcaceae</taxon>
        <taxon>Desulforamulus</taxon>
    </lineage>
</organism>
<feature type="coiled-coil region" evidence="1">
    <location>
        <begin position="5"/>
        <end position="32"/>
    </location>
</feature>
<keyword evidence="1" id="KW-0175">Coiled coil</keyword>
<dbReference type="STRING" id="1121429.SAMN02745133_02540"/>
<name>A0A1M5BAR7_9FIRM</name>
<keyword evidence="4" id="KW-1185">Reference proteome</keyword>
<accession>A0A1M5BAR7</accession>
<protein>
    <submittedName>
        <fullName evidence="3">Transposase IS116/IS110/IS902 family protein</fullName>
    </submittedName>
</protein>
<dbReference type="PANTHER" id="PTHR33055">
    <property type="entry name" value="TRANSPOSASE FOR INSERTION SEQUENCE ELEMENT IS1111A"/>
    <property type="match status" value="1"/>
</dbReference>
<evidence type="ECO:0000259" key="2">
    <source>
        <dbReference type="Pfam" id="PF02371"/>
    </source>
</evidence>
<dbReference type="PANTHER" id="PTHR33055:SF3">
    <property type="entry name" value="PUTATIVE TRANSPOSASE FOR IS117-RELATED"/>
    <property type="match status" value="1"/>
</dbReference>